<dbReference type="Proteomes" id="UP000320209">
    <property type="component" value="Unassembled WGS sequence"/>
</dbReference>
<dbReference type="GO" id="GO:0004061">
    <property type="term" value="F:arylformamidase activity"/>
    <property type="evidence" value="ECO:0007669"/>
    <property type="project" value="UniProtKB-UniRule"/>
</dbReference>
<comment type="pathway">
    <text evidence="8 9">Amino-acid degradation; L-tryptophan degradation via kynurenine pathway; L-kynurenine from L-tryptophan: step 2/2.</text>
</comment>
<evidence type="ECO:0000256" key="5">
    <source>
        <dbReference type="ARBA" id="ARBA00022833"/>
    </source>
</evidence>
<evidence type="ECO:0000256" key="3">
    <source>
        <dbReference type="ARBA" id="ARBA00022723"/>
    </source>
</evidence>
<gene>
    <name evidence="9" type="primary">kynB</name>
    <name evidence="10" type="ORF">FB381_3592</name>
</gene>
<feature type="binding site" evidence="9">
    <location>
        <position position="18"/>
    </location>
    <ligand>
        <name>substrate</name>
    </ligand>
</feature>
<dbReference type="HAMAP" id="MF_01969">
    <property type="entry name" value="KynB"/>
    <property type="match status" value="1"/>
</dbReference>
<name>A0A543AAV1_9ACTN</name>
<keyword evidence="3 9" id="KW-0479">Metal-binding</keyword>
<dbReference type="GO" id="GO:0008270">
    <property type="term" value="F:zinc ion binding"/>
    <property type="evidence" value="ECO:0007669"/>
    <property type="project" value="UniProtKB-UniRule"/>
</dbReference>
<evidence type="ECO:0000256" key="8">
    <source>
        <dbReference type="ARBA" id="ARBA00060547"/>
    </source>
</evidence>
<evidence type="ECO:0000313" key="10">
    <source>
        <dbReference type="EMBL" id="TQL69679.1"/>
    </source>
</evidence>
<keyword evidence="11" id="KW-1185">Reference proteome</keyword>
<dbReference type="EMBL" id="VFOV01000001">
    <property type="protein sequence ID" value="TQL69679.1"/>
    <property type="molecule type" value="Genomic_DNA"/>
</dbReference>
<dbReference type="UniPathway" id="UPA00333">
    <property type="reaction ID" value="UER00454"/>
</dbReference>
<dbReference type="PANTHER" id="PTHR31118:SF32">
    <property type="entry name" value="KYNURENINE FORMAMIDASE"/>
    <property type="match status" value="1"/>
</dbReference>
<keyword evidence="5 9" id="KW-0862">Zinc</keyword>
<feature type="binding site" evidence="9">
    <location>
        <position position="52"/>
    </location>
    <ligand>
        <name>Zn(2+)</name>
        <dbReference type="ChEBI" id="CHEBI:29105"/>
        <label>1</label>
    </ligand>
</feature>
<comment type="catalytic activity">
    <reaction evidence="7 9">
        <text>N-formyl-L-kynurenine + H2O = L-kynurenine + formate + H(+)</text>
        <dbReference type="Rhea" id="RHEA:13009"/>
        <dbReference type="ChEBI" id="CHEBI:15377"/>
        <dbReference type="ChEBI" id="CHEBI:15378"/>
        <dbReference type="ChEBI" id="CHEBI:15740"/>
        <dbReference type="ChEBI" id="CHEBI:57959"/>
        <dbReference type="ChEBI" id="CHEBI:58629"/>
        <dbReference type="EC" id="3.5.1.9"/>
    </reaction>
</comment>
<feature type="binding site" evidence="9">
    <location>
        <position position="169"/>
    </location>
    <ligand>
        <name>Zn(2+)</name>
        <dbReference type="ChEBI" id="CHEBI:29105"/>
        <label>1</label>
    </ligand>
</feature>
<dbReference type="InterPro" id="IPR017484">
    <property type="entry name" value="Kynurenine_formamidase_bac"/>
</dbReference>
<evidence type="ECO:0000256" key="9">
    <source>
        <dbReference type="HAMAP-Rule" id="MF_01969"/>
    </source>
</evidence>
<evidence type="ECO:0000313" key="11">
    <source>
        <dbReference type="Proteomes" id="UP000320209"/>
    </source>
</evidence>
<protein>
    <recommendedName>
        <fullName evidence="9">Kynurenine formamidase</fullName>
        <shortName evidence="9">KFA</shortName>
        <shortName evidence="9">KFase</shortName>
        <ecNumber evidence="9">3.5.1.9</ecNumber>
    </recommendedName>
    <alternativeName>
        <fullName evidence="9">Arylformamidase</fullName>
    </alternativeName>
    <alternativeName>
        <fullName evidence="9">N-formylkynurenine formamidase</fullName>
        <shortName evidence="9">FKF</shortName>
    </alternativeName>
</protein>
<comment type="function">
    <text evidence="1 9">Catalyzes the hydrolysis of N-formyl-L-kynurenine to L-kynurenine, the second step in the kynurenine pathway of tryptophan degradation.</text>
</comment>
<feature type="binding site" evidence="9">
    <location>
        <position position="54"/>
    </location>
    <ligand>
        <name>Zn(2+)</name>
        <dbReference type="ChEBI" id="CHEBI:29105"/>
        <label>1</label>
    </ligand>
</feature>
<feature type="binding site" evidence="9">
    <location>
        <position position="169"/>
    </location>
    <ligand>
        <name>Zn(2+)</name>
        <dbReference type="ChEBI" id="CHEBI:29105"/>
        <label>2</label>
    </ligand>
</feature>
<organism evidence="10 11">
    <name type="scientific">Nocardioides albertanoniae</name>
    <dbReference type="NCBI Taxonomy" id="1175486"/>
    <lineage>
        <taxon>Bacteria</taxon>
        <taxon>Bacillati</taxon>
        <taxon>Actinomycetota</taxon>
        <taxon>Actinomycetes</taxon>
        <taxon>Propionibacteriales</taxon>
        <taxon>Nocardioidaceae</taxon>
        <taxon>Nocardioides</taxon>
    </lineage>
</organism>
<dbReference type="PANTHER" id="PTHR31118">
    <property type="entry name" value="CYCLASE-LIKE PROTEIN 2"/>
    <property type="match status" value="1"/>
</dbReference>
<reference evidence="10 11" key="1">
    <citation type="submission" date="2019-06" db="EMBL/GenBank/DDBJ databases">
        <title>Sequencing the genomes of 1000 actinobacteria strains.</title>
        <authorList>
            <person name="Klenk H.-P."/>
        </authorList>
    </citation>
    <scope>NUCLEOTIDE SEQUENCE [LARGE SCALE GENOMIC DNA]</scope>
    <source>
        <strain evidence="10 11">DSM 25218</strain>
    </source>
</reference>
<evidence type="ECO:0000256" key="2">
    <source>
        <dbReference type="ARBA" id="ARBA00011738"/>
    </source>
</evidence>
<keyword evidence="4 9" id="KW-0378">Hydrolase</keyword>
<accession>A0A543AAV1</accession>
<dbReference type="AlphaFoldDB" id="A0A543AAV1"/>
<dbReference type="GO" id="GO:0019441">
    <property type="term" value="P:L-tryptophan catabolic process to kynurenine"/>
    <property type="evidence" value="ECO:0007669"/>
    <property type="project" value="UniProtKB-UniRule"/>
</dbReference>
<proteinExistence type="inferred from homology"/>
<keyword evidence="6 9" id="KW-0823">Tryptophan catabolism</keyword>
<dbReference type="OrthoDB" id="7067800at2"/>
<dbReference type="Gene3D" id="3.50.30.50">
    <property type="entry name" value="Putative cyclase"/>
    <property type="match status" value="1"/>
</dbReference>
<comment type="similarity">
    <text evidence="9">Belongs to the Cyclase 1 superfamily. KynB family.</text>
</comment>
<dbReference type="Pfam" id="PF04199">
    <property type="entry name" value="Cyclase"/>
    <property type="match status" value="1"/>
</dbReference>
<dbReference type="FunFam" id="3.50.30.50:FF:000001">
    <property type="entry name" value="Kynurenine formamidase"/>
    <property type="match status" value="1"/>
</dbReference>
<evidence type="ECO:0000256" key="1">
    <source>
        <dbReference type="ARBA" id="ARBA00002204"/>
    </source>
</evidence>
<dbReference type="InterPro" id="IPR037175">
    <property type="entry name" value="KFase_sf"/>
</dbReference>
<comment type="caution">
    <text evidence="10">The sequence shown here is derived from an EMBL/GenBank/DDBJ whole genome shotgun (WGS) entry which is preliminary data.</text>
</comment>
<evidence type="ECO:0000256" key="7">
    <source>
        <dbReference type="ARBA" id="ARBA00048496"/>
    </source>
</evidence>
<dbReference type="RefSeq" id="WP_141781527.1">
    <property type="nucleotide sequence ID" value="NZ_VFOV01000001.1"/>
</dbReference>
<dbReference type="InterPro" id="IPR007325">
    <property type="entry name" value="KFase/CYL"/>
</dbReference>
<feature type="binding site" evidence="9">
    <location>
        <position position="48"/>
    </location>
    <ligand>
        <name>Zn(2+)</name>
        <dbReference type="ChEBI" id="CHEBI:29105"/>
        <label>1</label>
    </ligand>
</feature>
<feature type="binding site" evidence="9">
    <location>
        <position position="54"/>
    </location>
    <ligand>
        <name>Zn(2+)</name>
        <dbReference type="ChEBI" id="CHEBI:29105"/>
        <label>2</label>
    </ligand>
</feature>
<comment type="cofactor">
    <cofactor evidence="9">
        <name>Zn(2+)</name>
        <dbReference type="ChEBI" id="CHEBI:29105"/>
    </cofactor>
    <text evidence="9">Binds 2 zinc ions per subunit.</text>
</comment>
<sequence length="212" mass="22539">MAQLWDISPPVHASSPVFPGDHATEVGWTFRIGPGCPVNVAEISVSAHVGAHADAPLHFTDDGTPAGEMALEPFLGRCRVIDVAGVRPLVTVDDVDVTDLPPRVLFRTYEVQPATWDDDFCALDPALIDLLAAHGVRLVGTDAASLDPSSSKDLPAHFATHRHDVRILENLLLDDVPAGDYELIALPLKLTTADAAPVRAVLRALPTQEGAA</sequence>
<dbReference type="GO" id="GO:0004328">
    <property type="term" value="F:formamidase activity"/>
    <property type="evidence" value="ECO:0007669"/>
    <property type="project" value="InterPro"/>
</dbReference>
<dbReference type="EC" id="3.5.1.9" evidence="9"/>
<evidence type="ECO:0000256" key="4">
    <source>
        <dbReference type="ARBA" id="ARBA00022801"/>
    </source>
</evidence>
<feature type="binding site" evidence="9">
    <location>
        <position position="157"/>
    </location>
    <ligand>
        <name>Zn(2+)</name>
        <dbReference type="ChEBI" id="CHEBI:29105"/>
        <label>2</label>
    </ligand>
</feature>
<dbReference type="NCBIfam" id="TIGR03035">
    <property type="entry name" value="trp_arylform"/>
    <property type="match status" value="1"/>
</dbReference>
<dbReference type="SUPFAM" id="SSF102198">
    <property type="entry name" value="Putative cyclase"/>
    <property type="match status" value="1"/>
</dbReference>
<evidence type="ECO:0000256" key="6">
    <source>
        <dbReference type="ARBA" id="ARBA00023079"/>
    </source>
</evidence>
<feature type="active site" description="Proton donor/acceptor" evidence="9">
    <location>
        <position position="58"/>
    </location>
</feature>
<comment type="subunit">
    <text evidence="2 9">Homodimer.</text>
</comment>